<comment type="caution">
    <text evidence="1">The sequence shown here is derived from an EMBL/GenBank/DDBJ whole genome shotgun (WGS) entry which is preliminary data.</text>
</comment>
<evidence type="ECO:0000313" key="1">
    <source>
        <dbReference type="EMBL" id="KAJ8111338.1"/>
    </source>
</evidence>
<reference evidence="1" key="1">
    <citation type="submission" date="2022-11" db="EMBL/GenBank/DDBJ databases">
        <title>Genome Sequence of Boeremia exigua.</title>
        <authorList>
            <person name="Buettner E."/>
        </authorList>
    </citation>
    <scope>NUCLEOTIDE SEQUENCE</scope>
    <source>
        <strain evidence="1">CU02</strain>
    </source>
</reference>
<dbReference type="Proteomes" id="UP001153331">
    <property type="component" value="Unassembled WGS sequence"/>
</dbReference>
<organism evidence="1 2">
    <name type="scientific">Boeremia exigua</name>
    <dbReference type="NCBI Taxonomy" id="749465"/>
    <lineage>
        <taxon>Eukaryota</taxon>
        <taxon>Fungi</taxon>
        <taxon>Dikarya</taxon>
        <taxon>Ascomycota</taxon>
        <taxon>Pezizomycotina</taxon>
        <taxon>Dothideomycetes</taxon>
        <taxon>Pleosporomycetidae</taxon>
        <taxon>Pleosporales</taxon>
        <taxon>Pleosporineae</taxon>
        <taxon>Didymellaceae</taxon>
        <taxon>Boeremia</taxon>
    </lineage>
</organism>
<name>A0ACC2I860_9PLEO</name>
<gene>
    <name evidence="1" type="ORF">OPT61_g6047</name>
</gene>
<sequence>MNLPNLLTTFDEGLPEISNKSTRKPKQTQESSLRVKNEKPPRILLSNDGKKYMDATEEYLRAHADLLAHEPASPPEPNRVVRNEADVVAHARTNLLNPIMRAINLETSLEGKVLTSAELGVETLRVDVGIFYEFKSGEGIVMMVEFKRANLIDSSAFRVAMWDKQEVDKYTKSIREDPSKTLEQDSMKLVKQAKAYAVRAKCLYVALCDYESLVLLKFSEDTTIIDVTIVDKTETTFRRALFGFLLTAVEDYDSVPSV</sequence>
<accession>A0ACC2I860</accession>
<evidence type="ECO:0000313" key="2">
    <source>
        <dbReference type="Proteomes" id="UP001153331"/>
    </source>
</evidence>
<keyword evidence="2" id="KW-1185">Reference proteome</keyword>
<protein>
    <submittedName>
        <fullName evidence="1">Uncharacterized protein</fullName>
    </submittedName>
</protein>
<dbReference type="EMBL" id="JAPHNI010000415">
    <property type="protein sequence ID" value="KAJ8111338.1"/>
    <property type="molecule type" value="Genomic_DNA"/>
</dbReference>
<proteinExistence type="predicted"/>